<gene>
    <name evidence="1" type="ORF">LCGC14_2647290</name>
</gene>
<evidence type="ECO:0000313" key="1">
    <source>
        <dbReference type="EMBL" id="KKK97982.1"/>
    </source>
</evidence>
<feature type="non-terminal residue" evidence="1">
    <location>
        <position position="1"/>
    </location>
</feature>
<dbReference type="AlphaFoldDB" id="A0A0F8ZVV9"/>
<organism evidence="1">
    <name type="scientific">marine sediment metagenome</name>
    <dbReference type="NCBI Taxonomy" id="412755"/>
    <lineage>
        <taxon>unclassified sequences</taxon>
        <taxon>metagenomes</taxon>
        <taxon>ecological metagenomes</taxon>
    </lineage>
</organism>
<proteinExistence type="predicted"/>
<protein>
    <submittedName>
        <fullName evidence="1">Uncharacterized protein</fullName>
    </submittedName>
</protein>
<accession>A0A0F8ZVV9</accession>
<dbReference type="EMBL" id="LAZR01045813">
    <property type="protein sequence ID" value="KKK97982.1"/>
    <property type="molecule type" value="Genomic_DNA"/>
</dbReference>
<name>A0A0F8ZVV9_9ZZZZ</name>
<sequence>CEGTADYSIDAISRRKKGIENLAGYFNDGQPNFRLLKAVPHV</sequence>
<reference evidence="1" key="1">
    <citation type="journal article" date="2015" name="Nature">
        <title>Complex archaea that bridge the gap between prokaryotes and eukaryotes.</title>
        <authorList>
            <person name="Spang A."/>
            <person name="Saw J.H."/>
            <person name="Jorgensen S.L."/>
            <person name="Zaremba-Niedzwiedzka K."/>
            <person name="Martijn J."/>
            <person name="Lind A.E."/>
            <person name="van Eijk R."/>
            <person name="Schleper C."/>
            <person name="Guy L."/>
            <person name="Ettema T.J."/>
        </authorList>
    </citation>
    <scope>NUCLEOTIDE SEQUENCE</scope>
</reference>
<comment type="caution">
    <text evidence="1">The sequence shown here is derived from an EMBL/GenBank/DDBJ whole genome shotgun (WGS) entry which is preliminary data.</text>
</comment>